<proteinExistence type="predicted"/>
<dbReference type="EMBL" id="CM000148">
    <property type="protein sequence ID" value="EAZ18358.1"/>
    <property type="molecule type" value="Genomic_DNA"/>
</dbReference>
<name>A0A8J8XFW5_ORYSJ</name>
<evidence type="ECO:0000313" key="2">
    <source>
        <dbReference type="EMBL" id="EAZ18358.1"/>
    </source>
</evidence>
<dbReference type="Proteomes" id="UP000007752">
    <property type="component" value="Chromosome 11"/>
</dbReference>
<organism evidence="2">
    <name type="scientific">Oryza sativa subsp. japonica</name>
    <name type="common">Rice</name>
    <dbReference type="NCBI Taxonomy" id="39947"/>
    <lineage>
        <taxon>Eukaryota</taxon>
        <taxon>Viridiplantae</taxon>
        <taxon>Streptophyta</taxon>
        <taxon>Embryophyta</taxon>
        <taxon>Tracheophyta</taxon>
        <taxon>Spermatophyta</taxon>
        <taxon>Magnoliopsida</taxon>
        <taxon>Liliopsida</taxon>
        <taxon>Poales</taxon>
        <taxon>Poaceae</taxon>
        <taxon>BOP clade</taxon>
        <taxon>Oryzoideae</taxon>
        <taxon>Oryzeae</taxon>
        <taxon>Oryzinae</taxon>
        <taxon>Oryza</taxon>
        <taxon>Oryza sativa</taxon>
    </lineage>
</organism>
<feature type="region of interest" description="Disordered" evidence="1">
    <location>
        <begin position="43"/>
        <end position="106"/>
    </location>
</feature>
<dbReference type="AlphaFoldDB" id="A0A8J8XFW5"/>
<accession>A0A8J8XFW5</accession>
<protein>
    <submittedName>
        <fullName evidence="2">Uncharacterized protein</fullName>
    </submittedName>
</protein>
<reference evidence="2" key="1">
    <citation type="journal article" date="2005" name="PLoS Biol.">
        <title>The genomes of Oryza sativa: a history of duplications.</title>
        <authorList>
            <person name="Yu J."/>
            <person name="Wang J."/>
            <person name="Lin W."/>
            <person name="Li S."/>
            <person name="Li H."/>
            <person name="Zhou J."/>
            <person name="Ni P."/>
            <person name="Dong W."/>
            <person name="Hu S."/>
            <person name="Zeng C."/>
            <person name="Zhang J."/>
            <person name="Zhang Y."/>
            <person name="Li R."/>
            <person name="Xu Z."/>
            <person name="Li S."/>
            <person name="Li X."/>
            <person name="Zheng H."/>
            <person name="Cong L."/>
            <person name="Lin L."/>
            <person name="Yin J."/>
            <person name="Geng J."/>
            <person name="Li G."/>
            <person name="Shi J."/>
            <person name="Liu J."/>
            <person name="Lv H."/>
            <person name="Li J."/>
            <person name="Wang J."/>
            <person name="Deng Y."/>
            <person name="Ran L."/>
            <person name="Shi X."/>
            <person name="Wang X."/>
            <person name="Wu Q."/>
            <person name="Li C."/>
            <person name="Ren X."/>
            <person name="Wang J."/>
            <person name="Wang X."/>
            <person name="Li D."/>
            <person name="Liu D."/>
            <person name="Zhang X."/>
            <person name="Ji Z."/>
            <person name="Zhao W."/>
            <person name="Sun Y."/>
            <person name="Zhang Z."/>
            <person name="Bao J."/>
            <person name="Han Y."/>
            <person name="Dong L."/>
            <person name="Ji J."/>
            <person name="Chen P."/>
            <person name="Wu S."/>
            <person name="Liu J."/>
            <person name="Xiao Y."/>
            <person name="Bu D."/>
            <person name="Tan J."/>
            <person name="Yang L."/>
            <person name="Ye C."/>
            <person name="Zhang J."/>
            <person name="Xu J."/>
            <person name="Zhou Y."/>
            <person name="Yu Y."/>
            <person name="Zhang B."/>
            <person name="Zhuang S."/>
            <person name="Wei H."/>
            <person name="Liu B."/>
            <person name="Lei M."/>
            <person name="Yu H."/>
            <person name="Li Y."/>
            <person name="Xu H."/>
            <person name="Wei S."/>
            <person name="He X."/>
            <person name="Fang L."/>
            <person name="Zhang Z."/>
            <person name="Zhang Y."/>
            <person name="Huang X."/>
            <person name="Su Z."/>
            <person name="Tong W."/>
            <person name="Li J."/>
            <person name="Tong Z."/>
            <person name="Li S."/>
            <person name="Ye J."/>
            <person name="Wang L."/>
            <person name="Fang L."/>
            <person name="Lei T."/>
            <person name="Chen C."/>
            <person name="Chen H."/>
            <person name="Xu Z."/>
            <person name="Li H."/>
            <person name="Huang H."/>
            <person name="Zhang F."/>
            <person name="Xu H."/>
            <person name="Li N."/>
            <person name="Zhao C."/>
            <person name="Li S."/>
            <person name="Dong L."/>
            <person name="Huang Y."/>
            <person name="Li L."/>
            <person name="Xi Y."/>
            <person name="Qi Q."/>
            <person name="Li W."/>
            <person name="Zhang B."/>
            <person name="Hu W."/>
            <person name="Zhang Y."/>
            <person name="Tian X."/>
            <person name="Jiao Y."/>
            <person name="Liang X."/>
            <person name="Jin J."/>
            <person name="Gao L."/>
            <person name="Zheng W."/>
            <person name="Hao B."/>
            <person name="Liu S."/>
            <person name="Wang W."/>
            <person name="Yuan L."/>
            <person name="Cao M."/>
            <person name="McDermott J."/>
            <person name="Samudrala R."/>
            <person name="Wang J."/>
            <person name="Wong G.K."/>
            <person name="Yang H."/>
        </authorList>
    </citation>
    <scope>NUCLEOTIDE SEQUENCE [LARGE SCALE GENOMIC DNA]</scope>
</reference>
<evidence type="ECO:0000256" key="1">
    <source>
        <dbReference type="SAM" id="MobiDB-lite"/>
    </source>
</evidence>
<sequence length="178" mass="18894">MQAGVGSGVRSWWRLEKAGEGAAPGAGKRGRWRPFVLGGAMPYSDGRSSARPLQQGRRPVAAGRVACSRQATTAASRAGGHEARAVSPIRGGRGGARSRREEQRSVAVVLGTPTRRGSSRAHPVRGRGVELVFRPPWTISSRASSPTHSTAFEVQNPLNSPKIHAAWWEIGVIFPSSG</sequence>
<reference evidence="2" key="2">
    <citation type="submission" date="2008-12" db="EMBL/GenBank/DDBJ databases">
        <title>Improved gene annotation of the rice (Oryza sativa) genomes.</title>
        <authorList>
            <person name="Wang J."/>
            <person name="Li R."/>
            <person name="Fan W."/>
            <person name="Huang Q."/>
            <person name="Zhang J."/>
            <person name="Zhou Y."/>
            <person name="Hu Y."/>
            <person name="Zi S."/>
            <person name="Li J."/>
            <person name="Ni P."/>
            <person name="Zheng H."/>
            <person name="Zhang Y."/>
            <person name="Zhao M."/>
            <person name="Hao Q."/>
            <person name="McDermott J."/>
            <person name="Samudrala R."/>
            <person name="Kristiansen K."/>
            <person name="Wong G.K.-S."/>
        </authorList>
    </citation>
    <scope>NUCLEOTIDE SEQUENCE</scope>
</reference>
<gene>
    <name evidence="2" type="ORF">OsJ_33885</name>
</gene>